<organism evidence="1">
    <name type="scientific">Podoviridae sp. ctzeq1</name>
    <dbReference type="NCBI Taxonomy" id="2826597"/>
    <lineage>
        <taxon>Viruses</taxon>
        <taxon>Duplodnaviria</taxon>
        <taxon>Heunggongvirae</taxon>
        <taxon>Uroviricota</taxon>
        <taxon>Caudoviricetes</taxon>
    </lineage>
</organism>
<protein>
    <submittedName>
        <fullName evidence="1">Uncharacterized protein</fullName>
    </submittedName>
</protein>
<evidence type="ECO:0000313" key="1">
    <source>
        <dbReference type="EMBL" id="DAD75693.1"/>
    </source>
</evidence>
<accession>A0A8S5M051</accession>
<proteinExistence type="predicted"/>
<sequence>MGFGGILAAMAQGLGTGMVKNVEQGWKNEETDKLLDWRTKEADKQRAFDAEQQDKKFQHEFELEDRKSHNTIREAIAKAGYSRVHSGGSESQAQKNLTGAMQVLGVYDTQSNSLNEKLAATEDKAQKDAITARIKNIANERSNYLKRPDTIAAFKGAGQMGNALYMTSGGDMDLFNPKPKVPEVQEVKPMTPPPQRNMVDVNNMSSQDLSKIAKQKQEEQAKLGFTKASEEAKEWAAKRNKYTPSTFIPRPF</sequence>
<name>A0A8S5M051_9CAUD</name>
<reference evidence="1" key="1">
    <citation type="journal article" date="2021" name="Proc. Natl. Acad. Sci. U.S.A.">
        <title>A Catalog of Tens of Thousands of Viruses from Human Metagenomes Reveals Hidden Associations with Chronic Diseases.</title>
        <authorList>
            <person name="Tisza M.J."/>
            <person name="Buck C.B."/>
        </authorList>
    </citation>
    <scope>NUCLEOTIDE SEQUENCE</scope>
    <source>
        <strain evidence="1">Ctzeq1</strain>
    </source>
</reference>
<dbReference type="EMBL" id="BK014787">
    <property type="protein sequence ID" value="DAD75693.1"/>
    <property type="molecule type" value="Genomic_DNA"/>
</dbReference>